<sequence length="78" mass="8972">MLSKLIFFILLGLLLFVLWQKKRVARIRREEPVKKVPEAKKMVQCPICGVHFAEVDGVWYNGKMYCSGQCADKAKARS</sequence>
<proteinExistence type="predicted"/>
<evidence type="ECO:0008006" key="3">
    <source>
        <dbReference type="Google" id="ProtNLM"/>
    </source>
</evidence>
<dbReference type="NCBIfam" id="NF041023">
    <property type="entry name" value="PP0621_fam"/>
    <property type="match status" value="1"/>
</dbReference>
<gene>
    <name evidence="1" type="ORF">H5985_04055</name>
</gene>
<keyword evidence="2" id="KW-1185">Reference proteome</keyword>
<evidence type="ECO:0000313" key="2">
    <source>
        <dbReference type="Proteomes" id="UP000777002"/>
    </source>
</evidence>
<dbReference type="RefSeq" id="WP_205050035.1">
    <property type="nucleotide sequence ID" value="NZ_JACJKX010000005.1"/>
</dbReference>
<organism evidence="1 2">
    <name type="scientific">Parasutterella secunda</name>
    <dbReference type="NCBI Taxonomy" id="626947"/>
    <lineage>
        <taxon>Bacteria</taxon>
        <taxon>Pseudomonadati</taxon>
        <taxon>Pseudomonadota</taxon>
        <taxon>Betaproteobacteria</taxon>
        <taxon>Burkholderiales</taxon>
        <taxon>Sutterellaceae</taxon>
        <taxon>Parasutterella</taxon>
    </lineage>
</organism>
<dbReference type="InterPro" id="IPR049708">
    <property type="entry name" value="PP0621-like"/>
</dbReference>
<protein>
    <recommendedName>
        <fullName evidence="3">Prokaryotic metallothionein</fullName>
    </recommendedName>
</protein>
<dbReference type="Proteomes" id="UP000777002">
    <property type="component" value="Unassembled WGS sequence"/>
</dbReference>
<comment type="caution">
    <text evidence="1">The sequence shown here is derived from an EMBL/GenBank/DDBJ whole genome shotgun (WGS) entry which is preliminary data.</text>
</comment>
<name>A0ABS2GRI8_9BURK</name>
<accession>A0ABS2GRI8</accession>
<evidence type="ECO:0000313" key="1">
    <source>
        <dbReference type="EMBL" id="MBM6928440.1"/>
    </source>
</evidence>
<dbReference type="EMBL" id="JACJKX010000005">
    <property type="protein sequence ID" value="MBM6928440.1"/>
    <property type="molecule type" value="Genomic_DNA"/>
</dbReference>
<reference evidence="1 2" key="1">
    <citation type="journal article" date="2021" name="Sci. Rep.">
        <title>The distribution of antibiotic resistance genes in chicken gut microbiota commensals.</title>
        <authorList>
            <person name="Juricova H."/>
            <person name="Matiasovicova J."/>
            <person name="Kubasova T."/>
            <person name="Cejkova D."/>
            <person name="Rychlik I."/>
        </authorList>
    </citation>
    <scope>NUCLEOTIDE SEQUENCE [LARGE SCALE GENOMIC DNA]</scope>
    <source>
        <strain evidence="1 2">An562</strain>
    </source>
</reference>